<dbReference type="EMBL" id="JABANO010003525">
    <property type="protein sequence ID" value="KAF4756742.1"/>
    <property type="molecule type" value="Genomic_DNA"/>
</dbReference>
<feature type="compositionally biased region" description="Low complexity" evidence="2">
    <location>
        <begin position="894"/>
        <end position="904"/>
    </location>
</feature>
<dbReference type="InterPro" id="IPR007527">
    <property type="entry name" value="Znf_SWIM"/>
</dbReference>
<gene>
    <name evidence="4" type="ORF">FOZ63_009362</name>
</gene>
<dbReference type="PROSITE" id="PS50966">
    <property type="entry name" value="ZF_SWIM"/>
    <property type="match status" value="1"/>
</dbReference>
<keyword evidence="1" id="KW-0479">Metal-binding</keyword>
<evidence type="ECO:0000313" key="5">
    <source>
        <dbReference type="Proteomes" id="UP000553632"/>
    </source>
</evidence>
<name>A0A7J6UHI6_PEROL</name>
<evidence type="ECO:0000256" key="2">
    <source>
        <dbReference type="SAM" id="MobiDB-lite"/>
    </source>
</evidence>
<proteinExistence type="predicted"/>
<feature type="compositionally biased region" description="Acidic residues" evidence="2">
    <location>
        <begin position="804"/>
        <end position="820"/>
    </location>
</feature>
<keyword evidence="1" id="KW-0862">Zinc</keyword>
<feature type="region of interest" description="Disordered" evidence="2">
    <location>
        <begin position="740"/>
        <end position="904"/>
    </location>
</feature>
<evidence type="ECO:0000256" key="1">
    <source>
        <dbReference type="PROSITE-ProRule" id="PRU00325"/>
    </source>
</evidence>
<sequence>MVAPWPPRGDSRGDRRRAVVARELAEKERLLSENSSLQTRVKMLENSAERMNAEITMLRQKVHHNPSVSNRPQADEKAADSEGALQQLRTEKAEAEKKAADSEEALQQLRTEKAEAEKKAADSEEALQQLRVEKDKAIKNIEAKLLEANVQHADSLVALQRSYEQQTRDAAGEQTGTEVFDELDVVPPTVAVPSPRASTSRPNWKSTLFASQSSTASAAISKAPKRKIPATPATTRKKRSRRSAKLDGVARMMSDGSVGFKIDSKYAESHKLEMALYHGGNGQKVTGDPEILDTVTIPPKDTLRFAWGPKLWSRWLGPHNDMTLRAITDHNEWCVIPRFDASRACQKRVKMVNEGEFVQVLEAGEHSNVPRERRRARHPVWIIGYIVERITRMNMTASEIFASLADDHREYVLNGRITRDQEYRHTFVPFFMAIIDKECYDIYYCLLDHLDTLIKALTNGEKTLADVVNFCVHDAHQGALRACEDRLPGIRNGRCYFHLSKNLKDNQSLLAEAFSVVKRHKYWLHASCTDALYNVLASALIRTVEGICQRGAEYLRTTLDVQQYGYPNIALTREGLEGTQVINALKMSSPQHFVKRPEPINLMDYGHEMRLRGTKIHQRGLTHEVTETVSEIMEEVQARYFVVENHRCPPNQAEDALQDRMRIFLRGILSDDFPRADVLTLEEVMSRYFCFYLVSTKERTTAMNQRTTTATCTCKEYRDWGCCSHTYAVEIHLGTKPQYIPDNRQLPRLRRGRPTQRRAGALGRFHSAVTAADSEDSDSQYGDARGAVSDGDAESVRSLTESSSNEDSETMSVSDTEESGDSVADSMSEESDEGSSALYERHNIASTSSSTNRDNNSSTASVDSEPANDNITDSSALYVARNPSRRSSPERSSRTGSSGLYVRH</sequence>
<reference evidence="4 5" key="1">
    <citation type="submission" date="2020-04" db="EMBL/GenBank/DDBJ databases">
        <title>Perkinsus olseni comparative genomics.</title>
        <authorList>
            <person name="Bogema D.R."/>
        </authorList>
    </citation>
    <scope>NUCLEOTIDE SEQUENCE [LARGE SCALE GENOMIC DNA]</scope>
    <source>
        <strain evidence="4 5">ATCC PRA-207</strain>
    </source>
</reference>
<feature type="region of interest" description="Disordered" evidence="2">
    <location>
        <begin position="215"/>
        <end position="245"/>
    </location>
</feature>
<dbReference type="AlphaFoldDB" id="A0A7J6UHI6"/>
<evidence type="ECO:0000313" key="4">
    <source>
        <dbReference type="EMBL" id="KAF4756742.1"/>
    </source>
</evidence>
<keyword evidence="5" id="KW-1185">Reference proteome</keyword>
<evidence type="ECO:0000259" key="3">
    <source>
        <dbReference type="PROSITE" id="PS50966"/>
    </source>
</evidence>
<comment type="caution">
    <text evidence="4">The sequence shown here is derived from an EMBL/GenBank/DDBJ whole genome shotgun (WGS) entry which is preliminary data.</text>
</comment>
<feature type="region of interest" description="Disordered" evidence="2">
    <location>
        <begin position="61"/>
        <end position="82"/>
    </location>
</feature>
<dbReference type="GO" id="GO:0008270">
    <property type="term" value="F:zinc ion binding"/>
    <property type="evidence" value="ECO:0007669"/>
    <property type="project" value="UniProtKB-KW"/>
</dbReference>
<organism evidence="4 5">
    <name type="scientific">Perkinsus olseni</name>
    <name type="common">Perkinsus atlanticus</name>
    <dbReference type="NCBI Taxonomy" id="32597"/>
    <lineage>
        <taxon>Eukaryota</taxon>
        <taxon>Sar</taxon>
        <taxon>Alveolata</taxon>
        <taxon>Perkinsozoa</taxon>
        <taxon>Perkinsea</taxon>
        <taxon>Perkinsida</taxon>
        <taxon>Perkinsidae</taxon>
        <taxon>Perkinsus</taxon>
    </lineage>
</organism>
<feature type="domain" description="SWIM-type" evidence="3">
    <location>
        <begin position="692"/>
        <end position="734"/>
    </location>
</feature>
<dbReference type="Proteomes" id="UP000553632">
    <property type="component" value="Unassembled WGS sequence"/>
</dbReference>
<feature type="compositionally biased region" description="Low complexity" evidence="2">
    <location>
        <begin position="846"/>
        <end position="861"/>
    </location>
</feature>
<feature type="compositionally biased region" description="Basic residues" evidence="2">
    <location>
        <begin position="747"/>
        <end position="756"/>
    </location>
</feature>
<accession>A0A7J6UHI6</accession>
<keyword evidence="1" id="KW-0863">Zinc-finger</keyword>
<protein>
    <recommendedName>
        <fullName evidence="3">SWIM-type domain-containing protein</fullName>
    </recommendedName>
</protein>